<dbReference type="GeneID" id="104715451"/>
<dbReference type="PROSITE" id="PS50181">
    <property type="entry name" value="FBOX"/>
    <property type="match status" value="1"/>
</dbReference>
<dbReference type="InterPro" id="IPR053781">
    <property type="entry name" value="F-box_AtFBL13-like"/>
</dbReference>
<dbReference type="RefSeq" id="XP_019085547.1">
    <property type="nucleotide sequence ID" value="XM_019230002.1"/>
</dbReference>
<dbReference type="SUPFAM" id="SSF52047">
    <property type="entry name" value="RNI-like"/>
    <property type="match status" value="1"/>
</dbReference>
<dbReference type="InterPro" id="IPR036047">
    <property type="entry name" value="F-box-like_dom_sf"/>
</dbReference>
<organism evidence="2 3">
    <name type="scientific">Camelina sativa</name>
    <name type="common">False flax</name>
    <name type="synonym">Myagrum sativum</name>
    <dbReference type="NCBI Taxonomy" id="90675"/>
    <lineage>
        <taxon>Eukaryota</taxon>
        <taxon>Viridiplantae</taxon>
        <taxon>Streptophyta</taxon>
        <taxon>Embryophyta</taxon>
        <taxon>Tracheophyta</taxon>
        <taxon>Spermatophyta</taxon>
        <taxon>Magnoliopsida</taxon>
        <taxon>eudicotyledons</taxon>
        <taxon>Gunneridae</taxon>
        <taxon>Pentapetalae</taxon>
        <taxon>rosids</taxon>
        <taxon>malvids</taxon>
        <taxon>Brassicales</taxon>
        <taxon>Brassicaceae</taxon>
        <taxon>Camelineae</taxon>
        <taxon>Camelina</taxon>
    </lineage>
</organism>
<protein>
    <submittedName>
        <fullName evidence="3">FBD-associated F-box protein At3g49020-like</fullName>
    </submittedName>
</protein>
<dbReference type="Gene3D" id="3.80.10.10">
    <property type="entry name" value="Ribonuclease Inhibitor"/>
    <property type="match status" value="1"/>
</dbReference>
<name>A0ABM1QFK9_CAMSA</name>
<accession>A0ABM1QFK9</accession>
<dbReference type="Pfam" id="PF00646">
    <property type="entry name" value="F-box"/>
    <property type="match status" value="1"/>
</dbReference>
<dbReference type="CDD" id="cd22160">
    <property type="entry name" value="F-box_AtFBL13-like"/>
    <property type="match status" value="1"/>
</dbReference>
<dbReference type="InterPro" id="IPR001810">
    <property type="entry name" value="F-box_dom"/>
</dbReference>
<sequence>MEQQQQQRKISRFVVNEDMISELPEDLLLRILSSLPTEIAITTSVLSKRWRSLWKMLPNLKFNSGYHHTFSENICSSLVLHKAPVLESLRVEVADDSEALDVGIWIGIAFARHVRKLVLSFPFQYKISVRFPVALCSFNNTLESLTLKFTILLDFPSRVCFKSLRELHLYYTLFKEEESVSNLLSGCPSLEDLVLHRLRNYDHVETLTIAVPSLQRLTIEDDLYGRVKGYVIIAPSLKYLIINGFDGVEFCLIQNVPELVEAKITKIFNNINENILEPLTSAKRLSLDFSPSKVIF</sequence>
<reference evidence="2" key="1">
    <citation type="journal article" date="2014" name="Nat. Commun.">
        <title>The emerging biofuel crop Camelina sativa retains a highly undifferentiated hexaploid genome structure.</title>
        <authorList>
            <person name="Kagale S."/>
            <person name="Koh C."/>
            <person name="Nixon J."/>
            <person name="Bollina V."/>
            <person name="Clarke W.E."/>
            <person name="Tuteja R."/>
            <person name="Spillane C."/>
            <person name="Robinson S.J."/>
            <person name="Links M.G."/>
            <person name="Clarke C."/>
            <person name="Higgins E.E."/>
            <person name="Huebert T."/>
            <person name="Sharpe A.G."/>
            <person name="Parkin I.A."/>
        </authorList>
    </citation>
    <scope>NUCLEOTIDE SEQUENCE [LARGE SCALE GENOMIC DNA]</scope>
    <source>
        <strain evidence="2">cv. DH55</strain>
    </source>
</reference>
<feature type="domain" description="F-box" evidence="1">
    <location>
        <begin position="17"/>
        <end position="65"/>
    </location>
</feature>
<keyword evidence="2" id="KW-1185">Reference proteome</keyword>
<dbReference type="Proteomes" id="UP000694864">
    <property type="component" value="Chromosome 9"/>
</dbReference>
<dbReference type="InterPro" id="IPR050232">
    <property type="entry name" value="FBL13/AtMIF1-like"/>
</dbReference>
<proteinExistence type="predicted"/>
<dbReference type="Gene3D" id="1.20.1280.50">
    <property type="match status" value="1"/>
</dbReference>
<dbReference type="InterPro" id="IPR055411">
    <property type="entry name" value="LRR_FXL15/At3g58940/PEG3-like"/>
</dbReference>
<reference evidence="3" key="2">
    <citation type="submission" date="2025-08" db="UniProtKB">
        <authorList>
            <consortium name="RefSeq"/>
        </authorList>
    </citation>
    <scope>IDENTIFICATION</scope>
    <source>
        <tissue evidence="3">Leaf</tissue>
    </source>
</reference>
<gene>
    <name evidence="3" type="primary">LOC104715451</name>
</gene>
<dbReference type="InterPro" id="IPR032675">
    <property type="entry name" value="LRR_dom_sf"/>
</dbReference>
<dbReference type="Pfam" id="PF24758">
    <property type="entry name" value="LRR_At5g56370"/>
    <property type="match status" value="1"/>
</dbReference>
<dbReference type="PANTHER" id="PTHR31900">
    <property type="entry name" value="F-BOX/RNI SUPERFAMILY PROTEIN-RELATED"/>
    <property type="match status" value="1"/>
</dbReference>
<dbReference type="SUPFAM" id="SSF81383">
    <property type="entry name" value="F-box domain"/>
    <property type="match status" value="1"/>
</dbReference>
<evidence type="ECO:0000313" key="3">
    <source>
        <dbReference type="RefSeq" id="XP_019085547.1"/>
    </source>
</evidence>
<evidence type="ECO:0000259" key="1">
    <source>
        <dbReference type="PROSITE" id="PS50181"/>
    </source>
</evidence>
<evidence type="ECO:0000313" key="2">
    <source>
        <dbReference type="Proteomes" id="UP000694864"/>
    </source>
</evidence>
<dbReference type="PANTHER" id="PTHR31900:SF34">
    <property type="entry name" value="EMB|CAB62440.1-RELATED"/>
    <property type="match status" value="1"/>
</dbReference>